<proteinExistence type="predicted"/>
<gene>
    <name evidence="2" type="ORF">g.50780</name>
</gene>
<accession>A0A1B6KE63</accession>
<evidence type="ECO:0000313" key="2">
    <source>
        <dbReference type="EMBL" id="JAT09464.1"/>
    </source>
</evidence>
<feature type="region of interest" description="Disordered" evidence="1">
    <location>
        <begin position="39"/>
        <end position="58"/>
    </location>
</feature>
<feature type="compositionally biased region" description="Low complexity" evidence="1">
    <location>
        <begin position="49"/>
        <end position="58"/>
    </location>
</feature>
<reference evidence="2" key="1">
    <citation type="submission" date="2015-11" db="EMBL/GenBank/DDBJ databases">
        <title>De novo transcriptome assembly of four potential Pierce s Disease insect vectors from Arizona vineyards.</title>
        <authorList>
            <person name="Tassone E.E."/>
        </authorList>
    </citation>
    <scope>NUCLEOTIDE SEQUENCE</scope>
</reference>
<evidence type="ECO:0000256" key="1">
    <source>
        <dbReference type="SAM" id="MobiDB-lite"/>
    </source>
</evidence>
<name>A0A1B6KE63_9HEMI</name>
<feature type="non-terminal residue" evidence="2">
    <location>
        <position position="1"/>
    </location>
</feature>
<sequence length="142" mass="15718">LSMMNVYNTILDSLPHEVLTIALILDTIVAQVCSLNEANPPEPAHEDSTQSTSSSEPSASVEFVPLLRLLEDLNITYDLIHDKQAVSANVDISENSTTFDNPTGIKKILIYSDLVGIKTFHLEERVAGFVENRTNHILQVAW</sequence>
<dbReference type="EMBL" id="GEBQ01030513">
    <property type="protein sequence ID" value="JAT09464.1"/>
    <property type="molecule type" value="Transcribed_RNA"/>
</dbReference>
<feature type="non-terminal residue" evidence="2">
    <location>
        <position position="142"/>
    </location>
</feature>
<organism evidence="2">
    <name type="scientific">Graphocephala atropunctata</name>
    <dbReference type="NCBI Taxonomy" id="36148"/>
    <lineage>
        <taxon>Eukaryota</taxon>
        <taxon>Metazoa</taxon>
        <taxon>Ecdysozoa</taxon>
        <taxon>Arthropoda</taxon>
        <taxon>Hexapoda</taxon>
        <taxon>Insecta</taxon>
        <taxon>Pterygota</taxon>
        <taxon>Neoptera</taxon>
        <taxon>Paraneoptera</taxon>
        <taxon>Hemiptera</taxon>
        <taxon>Auchenorrhyncha</taxon>
        <taxon>Membracoidea</taxon>
        <taxon>Cicadellidae</taxon>
        <taxon>Cicadellinae</taxon>
        <taxon>Cicadellini</taxon>
        <taxon>Graphocephala</taxon>
    </lineage>
</organism>
<dbReference type="AlphaFoldDB" id="A0A1B6KE63"/>
<protein>
    <submittedName>
        <fullName evidence="2">Uncharacterized protein</fullName>
    </submittedName>
</protein>